<evidence type="ECO:0000256" key="1">
    <source>
        <dbReference type="SAM" id="MobiDB-lite"/>
    </source>
</evidence>
<organism evidence="2">
    <name type="scientific">Pararge aegeria</name>
    <name type="common">speckled wood butterfly</name>
    <dbReference type="NCBI Taxonomy" id="116150"/>
    <lineage>
        <taxon>Eukaryota</taxon>
        <taxon>Metazoa</taxon>
        <taxon>Ecdysozoa</taxon>
        <taxon>Arthropoda</taxon>
        <taxon>Hexapoda</taxon>
        <taxon>Insecta</taxon>
        <taxon>Pterygota</taxon>
        <taxon>Neoptera</taxon>
        <taxon>Endopterygota</taxon>
        <taxon>Lepidoptera</taxon>
        <taxon>Glossata</taxon>
        <taxon>Ditrysia</taxon>
        <taxon>Papilionoidea</taxon>
        <taxon>Nymphalidae</taxon>
        <taxon>Satyrinae</taxon>
        <taxon>Satyrini</taxon>
        <taxon>Parargina</taxon>
        <taxon>Pararge</taxon>
    </lineage>
</organism>
<protein>
    <submittedName>
        <fullName evidence="2">Uncharacterized protein</fullName>
    </submittedName>
</protein>
<sequence>MVTGQLVRSITVILNLYPLSVSHTHRTGTLDRSIRPLDQAKSSIRPDQTRENSKIINGSSDPGQVSNPELPT</sequence>
<dbReference type="EMBL" id="GAIX01007405">
    <property type="protein sequence ID" value="JAA85155.1"/>
    <property type="molecule type" value="Transcribed_RNA"/>
</dbReference>
<reference evidence="2" key="1">
    <citation type="journal article" date="2013" name="BMC Genomics">
        <title>Unscrambling butterfly oogenesis.</title>
        <authorList>
            <person name="Carter J.M."/>
            <person name="Baker S.C."/>
            <person name="Pink R."/>
            <person name="Carter D.R."/>
            <person name="Collins A."/>
            <person name="Tomlin J."/>
            <person name="Gibbs M."/>
            <person name="Breuker C.J."/>
        </authorList>
    </citation>
    <scope>NUCLEOTIDE SEQUENCE</scope>
    <source>
        <tissue evidence="2">Ovary</tissue>
    </source>
</reference>
<evidence type="ECO:0000313" key="2">
    <source>
        <dbReference type="EMBL" id="JAA85155.1"/>
    </source>
</evidence>
<accession>S4PDP6</accession>
<dbReference type="AlphaFoldDB" id="S4PDP6"/>
<feature type="region of interest" description="Disordered" evidence="1">
    <location>
        <begin position="25"/>
        <end position="72"/>
    </location>
</feature>
<proteinExistence type="predicted"/>
<reference evidence="2" key="2">
    <citation type="submission" date="2013-05" db="EMBL/GenBank/DDBJ databases">
        <authorList>
            <person name="Carter J.-M."/>
            <person name="Baker S.C."/>
            <person name="Pink R."/>
            <person name="Carter D.R.F."/>
            <person name="Collins A."/>
            <person name="Tomlin J."/>
            <person name="Gibbs M."/>
            <person name="Breuker C.J."/>
        </authorList>
    </citation>
    <scope>NUCLEOTIDE SEQUENCE</scope>
    <source>
        <tissue evidence="2">Ovary</tissue>
    </source>
</reference>
<name>S4PDP6_9NEOP</name>
<feature type="compositionally biased region" description="Polar residues" evidence="1">
    <location>
        <begin position="54"/>
        <end position="72"/>
    </location>
</feature>